<comment type="caution">
    <text evidence="2">The sequence shown here is derived from an EMBL/GenBank/DDBJ whole genome shotgun (WGS) entry which is preliminary data.</text>
</comment>
<organism evidence="2 3">
    <name type="scientific">Actinomadura barringtoniae</name>
    <dbReference type="NCBI Taxonomy" id="1427535"/>
    <lineage>
        <taxon>Bacteria</taxon>
        <taxon>Bacillati</taxon>
        <taxon>Actinomycetota</taxon>
        <taxon>Actinomycetes</taxon>
        <taxon>Streptosporangiales</taxon>
        <taxon>Thermomonosporaceae</taxon>
        <taxon>Actinomadura</taxon>
    </lineage>
</organism>
<evidence type="ECO:0000259" key="1">
    <source>
        <dbReference type="PROSITE" id="PS50801"/>
    </source>
</evidence>
<dbReference type="AlphaFoldDB" id="A0A939T4E9"/>
<dbReference type="EMBL" id="JAGEOJ010000005">
    <property type="protein sequence ID" value="MBO2448104.1"/>
    <property type="molecule type" value="Genomic_DNA"/>
</dbReference>
<evidence type="ECO:0000313" key="2">
    <source>
        <dbReference type="EMBL" id="MBO2448104.1"/>
    </source>
</evidence>
<dbReference type="InterPro" id="IPR002645">
    <property type="entry name" value="STAS_dom"/>
</dbReference>
<feature type="domain" description="STAS" evidence="1">
    <location>
        <begin position="220"/>
        <end position="309"/>
    </location>
</feature>
<dbReference type="InterPro" id="IPR036513">
    <property type="entry name" value="STAS_dom_sf"/>
</dbReference>
<dbReference type="InterPro" id="IPR058548">
    <property type="entry name" value="MlaB-like_STAS"/>
</dbReference>
<dbReference type="Gene3D" id="3.30.750.24">
    <property type="entry name" value="STAS domain"/>
    <property type="match status" value="1"/>
</dbReference>
<evidence type="ECO:0000313" key="3">
    <source>
        <dbReference type="Proteomes" id="UP000669179"/>
    </source>
</evidence>
<accession>A0A939T4E9</accession>
<dbReference type="Pfam" id="PF13466">
    <property type="entry name" value="STAS_2"/>
    <property type="match status" value="1"/>
</dbReference>
<gene>
    <name evidence="2" type="ORF">J4573_13455</name>
</gene>
<reference evidence="2" key="1">
    <citation type="submission" date="2021-03" db="EMBL/GenBank/DDBJ databases">
        <authorList>
            <person name="Kanchanasin P."/>
            <person name="Saeng-In P."/>
            <person name="Phongsopitanun W."/>
            <person name="Yuki M."/>
            <person name="Kudo T."/>
            <person name="Ohkuma M."/>
            <person name="Tanasupawat S."/>
        </authorList>
    </citation>
    <scope>NUCLEOTIDE SEQUENCE</scope>
    <source>
        <strain evidence="2">GKU 128</strain>
    </source>
</reference>
<keyword evidence="3" id="KW-1185">Reference proteome</keyword>
<dbReference type="PROSITE" id="PS50801">
    <property type="entry name" value="STAS"/>
    <property type="match status" value="1"/>
</dbReference>
<proteinExistence type="predicted"/>
<dbReference type="SUPFAM" id="SSF52091">
    <property type="entry name" value="SpoIIaa-like"/>
    <property type="match status" value="1"/>
</dbReference>
<dbReference type="InterPro" id="IPR025847">
    <property type="entry name" value="MEDS_domain"/>
</dbReference>
<dbReference type="CDD" id="cd07043">
    <property type="entry name" value="STAS_anti-anti-sigma_factors"/>
    <property type="match status" value="1"/>
</dbReference>
<dbReference type="Proteomes" id="UP000669179">
    <property type="component" value="Unassembled WGS sequence"/>
</dbReference>
<dbReference type="RefSeq" id="WP_208255766.1">
    <property type="nucleotide sequence ID" value="NZ_JAGEOJ010000005.1"/>
</dbReference>
<sequence length="309" mass="33409">MSSPQERRKAVGALELGDHMCLVYDNDDERRAIMAAYVRDGVRANQKVIYISDGVAAPDLLDWLLGEHKDAPEPSAAGRAEVDLAAAMDAGDFVVRTAEETFLASGSFDPQESVELMATEIDLALVQGYDGVRVAGEARFSLRSWPGTERFGDFERMLDEVMMDSDIKAMAICQFDLRWFDPDRLAEVVANHAGGRVRADDYYDDGTLRITPIFGPPGAELAGDIGAATRPAMEGALAAVALRSQLICLDLSAVGTCDEEGLRMLVGTGRESGRGRQLLLRGVSERLAEMLRAAGLDREPGVSIEGAVR</sequence>
<name>A0A939T4E9_9ACTN</name>
<dbReference type="Pfam" id="PF14417">
    <property type="entry name" value="MEDS"/>
    <property type="match status" value="1"/>
</dbReference>
<protein>
    <submittedName>
        <fullName evidence="2">MEDS domain-containing protein</fullName>
    </submittedName>
</protein>